<sequence length="95" mass="11389">MVNEELFNAIKEFGKKIANVFKAVCLKFSEHLRSKVKYIAKLHTKTKEKSHEQIEELRVWKRNITLHNQLALVQLKQYDYKYKPTRLTSRGKTRQ</sequence>
<dbReference type="RefSeq" id="WP_231418489.1">
    <property type="nucleotide sequence ID" value="NZ_CP126446.1"/>
</dbReference>
<dbReference type="Proteomes" id="UP001236652">
    <property type="component" value="Chromosome"/>
</dbReference>
<evidence type="ECO:0008006" key="3">
    <source>
        <dbReference type="Google" id="ProtNLM"/>
    </source>
</evidence>
<dbReference type="EMBL" id="CP126446">
    <property type="protein sequence ID" value="WIF98718.1"/>
    <property type="molecule type" value="Genomic_DNA"/>
</dbReference>
<keyword evidence="2" id="KW-1185">Reference proteome</keyword>
<organism evidence="1 2">
    <name type="scientific">Pontibacillus chungwhensis</name>
    <dbReference type="NCBI Taxonomy" id="265426"/>
    <lineage>
        <taxon>Bacteria</taxon>
        <taxon>Bacillati</taxon>
        <taxon>Bacillota</taxon>
        <taxon>Bacilli</taxon>
        <taxon>Bacillales</taxon>
        <taxon>Bacillaceae</taxon>
        <taxon>Pontibacillus</taxon>
    </lineage>
</organism>
<evidence type="ECO:0000313" key="2">
    <source>
        <dbReference type="Proteomes" id="UP001236652"/>
    </source>
</evidence>
<protein>
    <recommendedName>
        <fullName evidence="3">Transposase</fullName>
    </recommendedName>
</protein>
<accession>A0ABY8UZB6</accession>
<evidence type="ECO:0000313" key="1">
    <source>
        <dbReference type="EMBL" id="WIF98718.1"/>
    </source>
</evidence>
<gene>
    <name evidence="1" type="ORF">QNI29_03440</name>
</gene>
<proteinExistence type="predicted"/>
<reference evidence="1 2" key="1">
    <citation type="submission" date="2023-05" db="EMBL/GenBank/DDBJ databases">
        <title>Comparative genomics reveals the evidence of polycyclic aromatic hydrocarbons degradation in moderately halophilic genus Pontibacillus.</title>
        <authorList>
            <person name="Yang H."/>
            <person name="Qian Z."/>
        </authorList>
    </citation>
    <scope>NUCLEOTIDE SEQUENCE [LARGE SCALE GENOMIC DNA]</scope>
    <source>
        <strain evidence="2">HN14</strain>
    </source>
</reference>
<name>A0ABY8UZB6_9BACI</name>